<dbReference type="Proteomes" id="UP001153076">
    <property type="component" value="Unassembled WGS sequence"/>
</dbReference>
<keyword evidence="3 8" id="KW-0349">Heme</keyword>
<evidence type="ECO:0000256" key="1">
    <source>
        <dbReference type="ARBA" id="ARBA00001971"/>
    </source>
</evidence>
<reference evidence="11" key="1">
    <citation type="submission" date="2022-04" db="EMBL/GenBank/DDBJ databases">
        <title>Carnegiea gigantea Genome sequencing and assembly v2.</title>
        <authorList>
            <person name="Copetti D."/>
            <person name="Sanderson M.J."/>
            <person name="Burquez A."/>
            <person name="Wojciechowski M.F."/>
        </authorList>
    </citation>
    <scope>NUCLEOTIDE SEQUENCE</scope>
    <source>
        <strain evidence="11">SGP5-SGP5p</strain>
        <tissue evidence="11">Aerial part</tissue>
    </source>
</reference>
<dbReference type="GO" id="GO:0004497">
    <property type="term" value="F:monooxygenase activity"/>
    <property type="evidence" value="ECO:0007669"/>
    <property type="project" value="UniProtKB-KW"/>
</dbReference>
<keyword evidence="10" id="KW-1133">Transmembrane helix</keyword>
<keyword evidence="12" id="KW-1185">Reference proteome</keyword>
<evidence type="ECO:0000256" key="6">
    <source>
        <dbReference type="ARBA" id="ARBA00023004"/>
    </source>
</evidence>
<keyword evidence="7 9" id="KW-0503">Monooxygenase</keyword>
<dbReference type="SUPFAM" id="SSF48264">
    <property type="entry name" value="Cytochrome P450"/>
    <property type="match status" value="1"/>
</dbReference>
<dbReference type="PRINTS" id="PR00463">
    <property type="entry name" value="EP450I"/>
</dbReference>
<evidence type="ECO:0000256" key="2">
    <source>
        <dbReference type="ARBA" id="ARBA00010617"/>
    </source>
</evidence>
<dbReference type="GO" id="GO:0016705">
    <property type="term" value="F:oxidoreductase activity, acting on paired donors, with incorporation or reduction of molecular oxygen"/>
    <property type="evidence" value="ECO:0007669"/>
    <property type="project" value="InterPro"/>
</dbReference>
<dbReference type="AlphaFoldDB" id="A0A9Q1Q5J9"/>
<dbReference type="InterPro" id="IPR036396">
    <property type="entry name" value="Cyt_P450_sf"/>
</dbReference>
<protein>
    <recommendedName>
        <fullName evidence="13">Cytochrome P450</fullName>
    </recommendedName>
</protein>
<feature type="transmembrane region" description="Helical" evidence="10">
    <location>
        <begin position="484"/>
        <end position="503"/>
    </location>
</feature>
<dbReference type="PROSITE" id="PS00086">
    <property type="entry name" value="CYTOCHROME_P450"/>
    <property type="match status" value="1"/>
</dbReference>
<comment type="similarity">
    <text evidence="2 9">Belongs to the cytochrome P450 family.</text>
</comment>
<evidence type="ECO:0000256" key="7">
    <source>
        <dbReference type="ARBA" id="ARBA00023033"/>
    </source>
</evidence>
<comment type="cofactor">
    <cofactor evidence="1 8">
        <name>heme</name>
        <dbReference type="ChEBI" id="CHEBI:30413"/>
    </cofactor>
</comment>
<evidence type="ECO:0000256" key="4">
    <source>
        <dbReference type="ARBA" id="ARBA00022723"/>
    </source>
</evidence>
<evidence type="ECO:0008006" key="13">
    <source>
        <dbReference type="Google" id="ProtNLM"/>
    </source>
</evidence>
<proteinExistence type="inferred from homology"/>
<accession>A0A9Q1Q5J9</accession>
<evidence type="ECO:0000256" key="10">
    <source>
        <dbReference type="SAM" id="Phobius"/>
    </source>
</evidence>
<dbReference type="Pfam" id="PF00067">
    <property type="entry name" value="p450"/>
    <property type="match status" value="1"/>
</dbReference>
<dbReference type="InterPro" id="IPR001128">
    <property type="entry name" value="Cyt_P450"/>
</dbReference>
<dbReference type="InterPro" id="IPR002401">
    <property type="entry name" value="Cyt_P450_E_grp-I"/>
</dbReference>
<evidence type="ECO:0000313" key="12">
    <source>
        <dbReference type="Proteomes" id="UP001153076"/>
    </source>
</evidence>
<sequence>MGHGLYGLQTSKRNNENVKHIGPAYTNPFLHHTPTKDPIMEATLWLLPIISLLVALFLVQKLLMKKSDKFRLPPGPSKLPVVGNLHQLAAKNMSPHHRLRELARVYGPIMHLRLGEVPTLVVSSADAAKEVLKNHDIRFANRPKLMVGKILFYNFSDIGLSPYGEYWRQLRKIATLELFTVKRVQSFRHVREEEVSKFIKSVASEAAFGSVVNLNDKLFGLLFNITSRIVFSREGEDQDAFRVFLSNLVDALAGFSIADLYPSIKLLESMSGFRKKLQEMIKESDRMLDPIIKDHLSKKRQGKAEEDLVDVLLRFQKENESTNMPFSLTTNNIKSVILEIFSAGSETSFSTVEWAMSELLRNPKVMERAQAEVRDVFKKKGIIGESSLNELKYLKLVIKETLRLHPIVPLLVRRESTEHCQIHGYDVPPKTRLMVNVWAIATDPQYWEEPEVFKPERFERSSIDYKGTNFEFIPFGSGRRMCPAIAFALANIELLLAMMLYHFDWKLPAGMRPNDLDMDESFGITIRRKNALCVIPMSYAFSSGM</sequence>
<keyword evidence="5 9" id="KW-0560">Oxidoreductase</keyword>
<keyword evidence="10" id="KW-0812">Transmembrane</keyword>
<organism evidence="11 12">
    <name type="scientific">Carnegiea gigantea</name>
    <dbReference type="NCBI Taxonomy" id="171969"/>
    <lineage>
        <taxon>Eukaryota</taxon>
        <taxon>Viridiplantae</taxon>
        <taxon>Streptophyta</taxon>
        <taxon>Embryophyta</taxon>
        <taxon>Tracheophyta</taxon>
        <taxon>Spermatophyta</taxon>
        <taxon>Magnoliopsida</taxon>
        <taxon>eudicotyledons</taxon>
        <taxon>Gunneridae</taxon>
        <taxon>Pentapetalae</taxon>
        <taxon>Caryophyllales</taxon>
        <taxon>Cactineae</taxon>
        <taxon>Cactaceae</taxon>
        <taxon>Cactoideae</taxon>
        <taxon>Echinocereeae</taxon>
        <taxon>Carnegiea</taxon>
    </lineage>
</organism>
<feature type="transmembrane region" description="Helical" evidence="10">
    <location>
        <begin position="42"/>
        <end position="63"/>
    </location>
</feature>
<dbReference type="Gene3D" id="1.10.630.10">
    <property type="entry name" value="Cytochrome P450"/>
    <property type="match status" value="1"/>
</dbReference>
<keyword evidence="4 8" id="KW-0479">Metal-binding</keyword>
<dbReference type="OrthoDB" id="1470350at2759"/>
<dbReference type="CDD" id="cd11072">
    <property type="entry name" value="CYP71-like"/>
    <property type="match status" value="1"/>
</dbReference>
<keyword evidence="6 8" id="KW-0408">Iron</keyword>
<evidence type="ECO:0000256" key="3">
    <source>
        <dbReference type="ARBA" id="ARBA00022617"/>
    </source>
</evidence>
<dbReference type="GO" id="GO:0005506">
    <property type="term" value="F:iron ion binding"/>
    <property type="evidence" value="ECO:0007669"/>
    <property type="project" value="InterPro"/>
</dbReference>
<keyword evidence="10" id="KW-0472">Membrane</keyword>
<evidence type="ECO:0000313" key="11">
    <source>
        <dbReference type="EMBL" id="KAJ8429241.1"/>
    </source>
</evidence>
<feature type="binding site" description="axial binding residue" evidence="8">
    <location>
        <position position="482"/>
    </location>
    <ligand>
        <name>heme</name>
        <dbReference type="ChEBI" id="CHEBI:30413"/>
    </ligand>
    <ligandPart>
        <name>Fe</name>
        <dbReference type="ChEBI" id="CHEBI:18248"/>
    </ligandPart>
</feature>
<dbReference type="FunFam" id="1.10.630.10:FF:000008">
    <property type="entry name" value="Cytochrome P450 71D8"/>
    <property type="match status" value="1"/>
</dbReference>
<evidence type="ECO:0000256" key="5">
    <source>
        <dbReference type="ARBA" id="ARBA00023002"/>
    </source>
</evidence>
<dbReference type="PRINTS" id="PR00385">
    <property type="entry name" value="P450"/>
</dbReference>
<dbReference type="GO" id="GO:0020037">
    <property type="term" value="F:heme binding"/>
    <property type="evidence" value="ECO:0007669"/>
    <property type="project" value="InterPro"/>
</dbReference>
<dbReference type="PANTHER" id="PTHR47955">
    <property type="entry name" value="CYTOCHROME P450 FAMILY 71 PROTEIN"/>
    <property type="match status" value="1"/>
</dbReference>
<comment type="caution">
    <text evidence="11">The sequence shown here is derived from an EMBL/GenBank/DDBJ whole genome shotgun (WGS) entry which is preliminary data.</text>
</comment>
<dbReference type="PANTHER" id="PTHR47955:SF8">
    <property type="entry name" value="CYTOCHROME P450 71D11-LIKE"/>
    <property type="match status" value="1"/>
</dbReference>
<name>A0A9Q1Q5J9_9CARY</name>
<dbReference type="EMBL" id="JAKOGI010000918">
    <property type="protein sequence ID" value="KAJ8429241.1"/>
    <property type="molecule type" value="Genomic_DNA"/>
</dbReference>
<gene>
    <name evidence="11" type="ORF">Cgig2_026277</name>
</gene>
<dbReference type="InterPro" id="IPR017972">
    <property type="entry name" value="Cyt_P450_CS"/>
</dbReference>
<evidence type="ECO:0000256" key="9">
    <source>
        <dbReference type="RuleBase" id="RU000461"/>
    </source>
</evidence>
<evidence type="ECO:0000256" key="8">
    <source>
        <dbReference type="PIRSR" id="PIRSR602401-1"/>
    </source>
</evidence>